<protein>
    <recommendedName>
        <fullName evidence="2">diguanylate cyclase</fullName>
        <ecNumber evidence="2">2.7.7.65</ecNumber>
    </recommendedName>
</protein>
<accession>A0A5B8QZN6</accession>
<dbReference type="EMBL" id="CP031775">
    <property type="protein sequence ID" value="QDZ92143.1"/>
    <property type="molecule type" value="Genomic_DNA"/>
</dbReference>
<dbReference type="PROSITE" id="PS50887">
    <property type="entry name" value="GGDEF"/>
    <property type="match status" value="1"/>
</dbReference>
<evidence type="ECO:0000256" key="2">
    <source>
        <dbReference type="ARBA" id="ARBA00012528"/>
    </source>
</evidence>
<dbReference type="PANTHER" id="PTHR45138">
    <property type="entry name" value="REGULATORY COMPONENTS OF SENSORY TRANSDUCTION SYSTEM"/>
    <property type="match status" value="1"/>
</dbReference>
<organism evidence="6 7">
    <name type="scientific">Shewanella decolorationis</name>
    <dbReference type="NCBI Taxonomy" id="256839"/>
    <lineage>
        <taxon>Bacteria</taxon>
        <taxon>Pseudomonadati</taxon>
        <taxon>Pseudomonadota</taxon>
        <taxon>Gammaproteobacteria</taxon>
        <taxon>Alteromonadales</taxon>
        <taxon>Shewanellaceae</taxon>
        <taxon>Shewanella</taxon>
    </lineage>
</organism>
<dbReference type="Pfam" id="PF00990">
    <property type="entry name" value="GGDEF"/>
    <property type="match status" value="1"/>
</dbReference>
<dbReference type="EC" id="2.7.7.65" evidence="2"/>
<feature type="chain" id="PRO_5022692389" description="diguanylate cyclase" evidence="4">
    <location>
        <begin position="28"/>
        <end position="461"/>
    </location>
</feature>
<dbReference type="InterPro" id="IPR029787">
    <property type="entry name" value="Nucleotide_cyclase"/>
</dbReference>
<name>A0A5B8QZN6_9GAMM</name>
<dbReference type="NCBIfam" id="TIGR00254">
    <property type="entry name" value="GGDEF"/>
    <property type="match status" value="1"/>
</dbReference>
<dbReference type="CDD" id="cd01949">
    <property type="entry name" value="GGDEF"/>
    <property type="match status" value="1"/>
</dbReference>
<evidence type="ECO:0000256" key="1">
    <source>
        <dbReference type="ARBA" id="ARBA00001946"/>
    </source>
</evidence>
<dbReference type="InterPro" id="IPR001638">
    <property type="entry name" value="Solute-binding_3/MltF_N"/>
</dbReference>
<feature type="transmembrane region" description="Helical" evidence="3">
    <location>
        <begin position="260"/>
        <end position="278"/>
    </location>
</feature>
<dbReference type="InterPro" id="IPR050469">
    <property type="entry name" value="Diguanylate_Cyclase"/>
</dbReference>
<dbReference type="AlphaFoldDB" id="A0A5B8QZN6"/>
<keyword evidence="4" id="KW-0732">Signal</keyword>
<gene>
    <name evidence="6" type="ORF">D0436_17725</name>
</gene>
<dbReference type="SUPFAM" id="SSF55073">
    <property type="entry name" value="Nucleotide cyclase"/>
    <property type="match status" value="1"/>
</dbReference>
<dbReference type="SMART" id="SM00062">
    <property type="entry name" value="PBPb"/>
    <property type="match status" value="1"/>
</dbReference>
<dbReference type="InterPro" id="IPR000160">
    <property type="entry name" value="GGDEF_dom"/>
</dbReference>
<dbReference type="PANTHER" id="PTHR45138:SF5">
    <property type="entry name" value="BIFUNCTIONAL PERIPLASMIC SUBSTRATE BINDING PROTEIN_CYTOPLASMIC DIGUANYLATE CYCLASE"/>
    <property type="match status" value="1"/>
</dbReference>
<dbReference type="FunFam" id="3.30.70.270:FF:000001">
    <property type="entry name" value="Diguanylate cyclase domain protein"/>
    <property type="match status" value="1"/>
</dbReference>
<evidence type="ECO:0000259" key="5">
    <source>
        <dbReference type="PROSITE" id="PS50887"/>
    </source>
</evidence>
<dbReference type="InterPro" id="IPR043128">
    <property type="entry name" value="Rev_trsase/Diguanyl_cyclase"/>
</dbReference>
<evidence type="ECO:0000313" key="6">
    <source>
        <dbReference type="EMBL" id="QDZ92143.1"/>
    </source>
</evidence>
<dbReference type="Proteomes" id="UP000321124">
    <property type="component" value="Chromosome"/>
</dbReference>
<evidence type="ECO:0000313" key="7">
    <source>
        <dbReference type="Proteomes" id="UP000321124"/>
    </source>
</evidence>
<dbReference type="Gene3D" id="3.40.190.10">
    <property type="entry name" value="Periplasmic binding protein-like II"/>
    <property type="match status" value="2"/>
</dbReference>
<evidence type="ECO:0000256" key="4">
    <source>
        <dbReference type="SAM" id="SignalP"/>
    </source>
</evidence>
<proteinExistence type="predicted"/>
<keyword evidence="3" id="KW-1133">Transmembrane helix</keyword>
<dbReference type="GO" id="GO:0043709">
    <property type="term" value="P:cell adhesion involved in single-species biofilm formation"/>
    <property type="evidence" value="ECO:0007669"/>
    <property type="project" value="TreeGrafter"/>
</dbReference>
<feature type="domain" description="GGDEF" evidence="5">
    <location>
        <begin position="328"/>
        <end position="460"/>
    </location>
</feature>
<sequence length="461" mass="51751">MNYRFVQCLSFTLLTLFSILSSSIGVAGEKQKLIIANSKAWKPYSYIDDQGKPSGILIDLWFAYGQANNVDIEFQLMDWNDSLLAVKSGKADIHAGLVRSPARLEYLDFDEPLLEISTQLYVHQTLLGDKLQELLAGRLDTAVGVVKGGFEQEFAQRHYPQLSLIEYIDNDLMMQAAKRGELDAFIADTQVGNFYIVVANGAKEFMPAQFLYSEPLRPAVQKGNQALLNQINQGFKKLNAQEKNRILSRWIHIETVYPRYLIPALAIGVLSAGLFYTLQLRRTVRIRTRQLEDANCRLTLLAQTDSLTGIHNRHYFFNQLNDTQDLASSLTLIVFDIDDFKSINDTYGHSAGDKAICLIATCVREVLEPEMQFARIGGEEFAILTRGQSAQNSQQLAERICQQIAQKSLPLASNTVISLTVSLGCAFYPTPATPFALNAADSLMYEAKRKGKNQFVFREFS</sequence>
<dbReference type="GO" id="GO:0005886">
    <property type="term" value="C:plasma membrane"/>
    <property type="evidence" value="ECO:0007669"/>
    <property type="project" value="TreeGrafter"/>
</dbReference>
<dbReference type="Gene3D" id="3.30.70.270">
    <property type="match status" value="1"/>
</dbReference>
<dbReference type="SMART" id="SM00267">
    <property type="entry name" value="GGDEF"/>
    <property type="match status" value="1"/>
</dbReference>
<keyword evidence="3" id="KW-0472">Membrane</keyword>
<dbReference type="GO" id="GO:0052621">
    <property type="term" value="F:diguanylate cyclase activity"/>
    <property type="evidence" value="ECO:0007669"/>
    <property type="project" value="UniProtKB-EC"/>
</dbReference>
<dbReference type="CDD" id="cd13706">
    <property type="entry name" value="PBP2_HisK_like_1"/>
    <property type="match status" value="1"/>
</dbReference>
<evidence type="ECO:0000256" key="3">
    <source>
        <dbReference type="SAM" id="Phobius"/>
    </source>
</evidence>
<dbReference type="KEGG" id="sdeo:D0436_17725"/>
<dbReference type="Pfam" id="PF00497">
    <property type="entry name" value="SBP_bac_3"/>
    <property type="match status" value="1"/>
</dbReference>
<reference evidence="6 7" key="1">
    <citation type="journal article" date="2019" name="Ecotoxicol. Environ. Saf.">
        <title>Microbial characterization of heavy metal resistant bacterial strains isolated from an electroplating wastewater treatment plant.</title>
        <authorList>
            <person name="Cai X."/>
            <person name="Zheng X."/>
            <person name="Zhang D."/>
            <person name="Iqbal W."/>
            <person name="Liu C."/>
            <person name="Yang B."/>
            <person name="Zhao X."/>
            <person name="Lu X."/>
            <person name="Mao Y."/>
        </authorList>
    </citation>
    <scope>NUCLEOTIDE SEQUENCE [LARGE SCALE GENOMIC DNA]</scope>
    <source>
        <strain evidence="6 7">Ni1-3</strain>
    </source>
</reference>
<dbReference type="GO" id="GO:1902201">
    <property type="term" value="P:negative regulation of bacterial-type flagellum-dependent cell motility"/>
    <property type="evidence" value="ECO:0007669"/>
    <property type="project" value="TreeGrafter"/>
</dbReference>
<keyword evidence="3" id="KW-0812">Transmembrane</keyword>
<comment type="cofactor">
    <cofactor evidence="1">
        <name>Mg(2+)</name>
        <dbReference type="ChEBI" id="CHEBI:18420"/>
    </cofactor>
</comment>
<dbReference type="SUPFAM" id="SSF53850">
    <property type="entry name" value="Periplasmic binding protein-like II"/>
    <property type="match status" value="1"/>
</dbReference>
<dbReference type="RefSeq" id="WP_208659901.1">
    <property type="nucleotide sequence ID" value="NZ_CP031775.2"/>
</dbReference>
<feature type="signal peptide" evidence="4">
    <location>
        <begin position="1"/>
        <end position="27"/>
    </location>
</feature>